<reference evidence="1" key="1">
    <citation type="submission" date="2023-03" db="EMBL/GenBank/DDBJ databases">
        <title>Massive genome expansion in bonnet fungi (Mycena s.s.) driven by repeated elements and novel gene families across ecological guilds.</title>
        <authorList>
            <consortium name="Lawrence Berkeley National Laboratory"/>
            <person name="Harder C.B."/>
            <person name="Miyauchi S."/>
            <person name="Viragh M."/>
            <person name="Kuo A."/>
            <person name="Thoen E."/>
            <person name="Andreopoulos B."/>
            <person name="Lu D."/>
            <person name="Skrede I."/>
            <person name="Drula E."/>
            <person name="Henrissat B."/>
            <person name="Morin E."/>
            <person name="Kohler A."/>
            <person name="Barry K."/>
            <person name="LaButti K."/>
            <person name="Morin E."/>
            <person name="Salamov A."/>
            <person name="Lipzen A."/>
            <person name="Mereny Z."/>
            <person name="Hegedus B."/>
            <person name="Baldrian P."/>
            <person name="Stursova M."/>
            <person name="Weitz H."/>
            <person name="Taylor A."/>
            <person name="Grigoriev I.V."/>
            <person name="Nagy L.G."/>
            <person name="Martin F."/>
            <person name="Kauserud H."/>
        </authorList>
    </citation>
    <scope>NUCLEOTIDE SEQUENCE</scope>
    <source>
        <strain evidence="1">CBHHK173m</strain>
    </source>
</reference>
<organism evidence="1 2">
    <name type="scientific">Mycena belliarum</name>
    <dbReference type="NCBI Taxonomy" id="1033014"/>
    <lineage>
        <taxon>Eukaryota</taxon>
        <taxon>Fungi</taxon>
        <taxon>Dikarya</taxon>
        <taxon>Basidiomycota</taxon>
        <taxon>Agaricomycotina</taxon>
        <taxon>Agaricomycetes</taxon>
        <taxon>Agaricomycetidae</taxon>
        <taxon>Agaricales</taxon>
        <taxon>Marasmiineae</taxon>
        <taxon>Mycenaceae</taxon>
        <taxon>Mycena</taxon>
    </lineage>
</organism>
<protein>
    <submittedName>
        <fullName evidence="1">Uncharacterized protein</fullName>
    </submittedName>
</protein>
<evidence type="ECO:0000313" key="1">
    <source>
        <dbReference type="EMBL" id="KAJ7094043.1"/>
    </source>
</evidence>
<dbReference type="AlphaFoldDB" id="A0AAD6UE38"/>
<comment type="caution">
    <text evidence="1">The sequence shown here is derived from an EMBL/GenBank/DDBJ whole genome shotgun (WGS) entry which is preliminary data.</text>
</comment>
<gene>
    <name evidence="1" type="ORF">B0H15DRAFT_150944</name>
</gene>
<evidence type="ECO:0000313" key="2">
    <source>
        <dbReference type="Proteomes" id="UP001222325"/>
    </source>
</evidence>
<name>A0AAD6UE38_9AGAR</name>
<dbReference type="Proteomes" id="UP001222325">
    <property type="component" value="Unassembled WGS sequence"/>
</dbReference>
<accession>A0AAD6UE38</accession>
<keyword evidence="2" id="KW-1185">Reference proteome</keyword>
<sequence length="170" mass="18599">MSRPPSASLFPFPLHVSVWYSRLAASSLPFPFLELSTCSESQSAAGLPALPRASSGEPFCRGQRRAHALLPAYAAKAPISSVLNSAWNIGPLTYTRTKQAFPLSILISIHAPSGPPAESNLSGHRRSRLTRKGIVKFSIARIQWLYSLNDAESYLIVQVTRSCDLMRFDA</sequence>
<dbReference type="EMBL" id="JARJCN010000015">
    <property type="protein sequence ID" value="KAJ7094043.1"/>
    <property type="molecule type" value="Genomic_DNA"/>
</dbReference>
<proteinExistence type="predicted"/>